<evidence type="ECO:0000256" key="3">
    <source>
        <dbReference type="ARBA" id="ARBA00022490"/>
    </source>
</evidence>
<feature type="compositionally biased region" description="Basic and acidic residues" evidence="8">
    <location>
        <begin position="846"/>
        <end position="867"/>
    </location>
</feature>
<feature type="region of interest" description="Disordered" evidence="8">
    <location>
        <begin position="1106"/>
        <end position="1138"/>
    </location>
</feature>
<accession>A0A8D8ZXT0</accession>
<proteinExistence type="inferred from homology"/>
<feature type="region of interest" description="Disordered" evidence="8">
    <location>
        <begin position="1194"/>
        <end position="1216"/>
    </location>
</feature>
<comment type="subcellular location">
    <subcellularLocation>
        <location evidence="1">Cytoplasm</location>
        <location evidence="1">Cytoskeleton</location>
    </subcellularLocation>
</comment>
<protein>
    <submittedName>
        <fullName evidence="10">Transforming acidic coiled-coil-containing protein 3</fullName>
    </submittedName>
</protein>
<evidence type="ECO:0000259" key="9">
    <source>
        <dbReference type="Pfam" id="PF05010"/>
    </source>
</evidence>
<feature type="compositionally biased region" description="Basic and acidic residues" evidence="8">
    <location>
        <begin position="170"/>
        <end position="179"/>
    </location>
</feature>
<dbReference type="Gene3D" id="1.20.5.1700">
    <property type="match status" value="1"/>
</dbReference>
<name>A0A8D8ZXT0_9HEMI</name>
<feature type="region of interest" description="Disordered" evidence="8">
    <location>
        <begin position="14"/>
        <end position="39"/>
    </location>
</feature>
<dbReference type="GO" id="GO:0005856">
    <property type="term" value="C:cytoskeleton"/>
    <property type="evidence" value="ECO:0007669"/>
    <property type="project" value="UniProtKB-SubCell"/>
</dbReference>
<feature type="compositionally biased region" description="Polar residues" evidence="8">
    <location>
        <begin position="14"/>
        <end position="28"/>
    </location>
</feature>
<evidence type="ECO:0000256" key="1">
    <source>
        <dbReference type="ARBA" id="ARBA00004245"/>
    </source>
</evidence>
<dbReference type="PANTHER" id="PTHR13924">
    <property type="entry name" value="TRANSFORMING ACIDIC COILED-COIL CONTAINING PROTEIN 1/2"/>
    <property type="match status" value="1"/>
</dbReference>
<dbReference type="Pfam" id="PF05010">
    <property type="entry name" value="TACC_C"/>
    <property type="match status" value="1"/>
</dbReference>
<dbReference type="InterPro" id="IPR057663">
    <property type="entry name" value="TACC3_Aurora-A_bind"/>
</dbReference>
<evidence type="ECO:0000256" key="2">
    <source>
        <dbReference type="ARBA" id="ARBA00009423"/>
    </source>
</evidence>
<dbReference type="FunFam" id="1.20.5.1700:FF:000001">
    <property type="entry name" value="Transforming acidic coiled-coil-containing protein 1 isoform 2"/>
    <property type="match status" value="1"/>
</dbReference>
<feature type="region of interest" description="Disordered" evidence="8">
    <location>
        <begin position="1263"/>
        <end position="1330"/>
    </location>
</feature>
<evidence type="ECO:0000313" key="10">
    <source>
        <dbReference type="EMBL" id="CAG6754012.1"/>
    </source>
</evidence>
<feature type="compositionally biased region" description="Basic and acidic residues" evidence="8">
    <location>
        <begin position="755"/>
        <end position="802"/>
    </location>
</feature>
<dbReference type="EMBL" id="HBUF01537894">
    <property type="protein sequence ID" value="CAG6754012.1"/>
    <property type="molecule type" value="Transcribed_RNA"/>
</dbReference>
<feature type="coiled-coil region" evidence="7">
    <location>
        <begin position="1338"/>
        <end position="1468"/>
    </location>
</feature>
<keyword evidence="3" id="KW-0963">Cytoplasm</keyword>
<feature type="domain" description="Transforming acidic coiled-coil-containing protein C-terminal" evidence="9">
    <location>
        <begin position="1337"/>
        <end position="1507"/>
    </location>
</feature>
<dbReference type="GO" id="GO:0007052">
    <property type="term" value="P:mitotic spindle organization"/>
    <property type="evidence" value="ECO:0007669"/>
    <property type="project" value="InterPro"/>
</dbReference>
<evidence type="ECO:0000256" key="6">
    <source>
        <dbReference type="ARBA" id="ARBA00023212"/>
    </source>
</evidence>
<organism evidence="10">
    <name type="scientific">Cacopsylla melanoneura</name>
    <dbReference type="NCBI Taxonomy" id="428564"/>
    <lineage>
        <taxon>Eukaryota</taxon>
        <taxon>Metazoa</taxon>
        <taxon>Ecdysozoa</taxon>
        <taxon>Arthropoda</taxon>
        <taxon>Hexapoda</taxon>
        <taxon>Insecta</taxon>
        <taxon>Pterygota</taxon>
        <taxon>Neoptera</taxon>
        <taxon>Paraneoptera</taxon>
        <taxon>Hemiptera</taxon>
        <taxon>Sternorrhyncha</taxon>
        <taxon>Psylloidea</taxon>
        <taxon>Psyllidae</taxon>
        <taxon>Psyllinae</taxon>
        <taxon>Cacopsylla</taxon>
    </lineage>
</organism>
<dbReference type="InterPro" id="IPR039915">
    <property type="entry name" value="TACC"/>
</dbReference>
<sequence>MEFFSKILGRTDAENNTFDSENNRSLKSPHSKLDISSEKLEVPVKDSENVLNVSDLARDLSDKLILGTPRQEASTKFNTNKWASPCRSANNSLLSDSGNNSLLSTSGTFSPSSDASFVTARDSSLTSNVCNSPGGDDIETIVLDKTIDLSSDSADSFNLTLDASIIPKAEPRSNKKSEGDDFEIVDIDCDKEDVKGKPTQQHSQESSEATESSEANDYIDSSVVSQDISYLSAEESISEEGTSRYASLENVYNTVIHYSQVDDYEVSVVGLNDITRASERGPNDNTRATEVSVLGLNDITRADYTVETLSTTNVPDESNVDQFIEEISVVESVNKTALVDGKEQLLETSIQVEDSESLNSSSRTLNESIVNISTTSTNTESPELDEPIEVEIVSNDHENNFEQLEKHISEINLNSELSVEEIRAANLSKSLTVVSEPDPTGEAKPDSNEQELVTKSIVESTQDASETFENLERSKADTVVSAETKPIEAIKEDSIVVPPEAALNPVTVDSKQEKQQESEVSENQIEPVVESEESSAEKVIETSSVEKLANETEVLSSDIKEKESIPSDQPAQSNSNSTEYQCEPLNLSIDNLKESNQESFEQSPVEELTETSAENESAVIVSKELTDPSLEKPSEQIAAATENQEPIESTVGDLNNTNETLNPVAEEEGLPNRDEKDLSTEETNFVAVTEEVTVQESDHKIVEESVQVDHPEKSSIQEVVQLKEVEISQVAEDRQETKPFEVQEENSEPKLQAFEVEKTEESVKTDLENPESKVEATVVEKVEKSENLPVEVEKTDATDLEKPVFNSGEPTVDSGNLVIKQTVQQSESLPVVVEKTVETVQDDVQEVKQSKKEETVPIVSEEEKKISDIPPVPEPLTENKEVEPKELSAIEPQEILETTKTALESNINTASTLLVSENHNLEKHIVEKSNEEVTKSADTQEIKVQEQVSEPEVPAPVIENVEKTNPDTVEVQEPIKTDLDKPEPAVEHQIKPTNTEETKSSEAKEQLSEPEVKESVVEKKEVAETVSTGLDKPKPKVEEQVTEPEVQVSVVEKTQTVSFEVENPAKLTNPVTDKKTEITPLEVKKTNTAEQVKPTEQEAIVQANAAEISSVESDTPISARDQEIPCPTRKSFPLEVPNSVHNDSLGEFELIESQLSSDQAEEEKRLSERIVQEPAEVSSELLDNVIPDGLMEDESLNKSEAGPDTAEISKEEFQSSEEWFKNPGSFDFLEQASSRARIAESELRKQSLYVKFDPLLQSPIRQRPSVKSLTSQTNIMEEDSLNDSKPISELNDSVTNLSESPNVSSVPSQISNVSPNVSTVSCQPDAAGDASASKGAEIEKLKQENALFQKMLNDYENTITQCVNQREADKKQFEKYKKELERDKEEAQLHLRNSEIAFNDVHQKYERSRAIIEGMKANEDELKARQSEMEEELKKQNNKYDVLKNHAISQLEKANQDLELRMKTNEVEQAKLKAMLKKSEMHITSLQESLARKTQENAELTSICDDLLSKLGVNA</sequence>
<dbReference type="PANTHER" id="PTHR13924:SF10">
    <property type="entry name" value="TRANSFORMING ACIDIC COILED-COIL PROTEIN, ISOFORM K"/>
    <property type="match status" value="1"/>
</dbReference>
<feature type="compositionally biased region" description="Polar residues" evidence="8">
    <location>
        <begin position="1265"/>
        <end position="1275"/>
    </location>
</feature>
<feature type="region of interest" description="Disordered" evidence="8">
    <location>
        <begin position="170"/>
        <end position="217"/>
    </location>
</feature>
<feature type="region of interest" description="Disordered" evidence="8">
    <location>
        <begin position="926"/>
        <end position="1045"/>
    </location>
</feature>
<feature type="region of interest" description="Disordered" evidence="8">
    <location>
        <begin position="733"/>
        <end position="813"/>
    </location>
</feature>
<feature type="compositionally biased region" description="Polar residues" evidence="8">
    <location>
        <begin position="1290"/>
        <end position="1322"/>
    </location>
</feature>
<evidence type="ECO:0000256" key="5">
    <source>
        <dbReference type="ARBA" id="ARBA00023054"/>
    </source>
</evidence>
<keyword evidence="4" id="KW-0597">Phosphoprotein</keyword>
<feature type="compositionally biased region" description="Basic and acidic residues" evidence="8">
    <location>
        <begin position="877"/>
        <end position="888"/>
    </location>
</feature>
<evidence type="ECO:0000256" key="8">
    <source>
        <dbReference type="SAM" id="MobiDB-lite"/>
    </source>
</evidence>
<evidence type="ECO:0000256" key="7">
    <source>
        <dbReference type="SAM" id="Coils"/>
    </source>
</evidence>
<dbReference type="InterPro" id="IPR007707">
    <property type="entry name" value="TACC_C"/>
</dbReference>
<feature type="compositionally biased region" description="Polar residues" evidence="8">
    <location>
        <begin position="566"/>
        <end position="580"/>
    </location>
</feature>
<dbReference type="GO" id="GO:0005737">
    <property type="term" value="C:cytoplasm"/>
    <property type="evidence" value="ECO:0007669"/>
    <property type="project" value="TreeGrafter"/>
</dbReference>
<reference evidence="10" key="1">
    <citation type="submission" date="2021-05" db="EMBL/GenBank/DDBJ databases">
        <authorList>
            <person name="Alioto T."/>
            <person name="Alioto T."/>
            <person name="Gomez Garrido J."/>
        </authorList>
    </citation>
    <scope>NUCLEOTIDE SEQUENCE</scope>
</reference>
<feature type="region of interest" description="Disordered" evidence="8">
    <location>
        <begin position="491"/>
        <end position="682"/>
    </location>
</feature>
<dbReference type="Pfam" id="PF25777">
    <property type="entry name" value="Aurora-A_bind_TACC3"/>
    <property type="match status" value="1"/>
</dbReference>
<feature type="region of interest" description="Disordered" evidence="8">
    <location>
        <begin position="846"/>
        <end position="891"/>
    </location>
</feature>
<feature type="compositionally biased region" description="Acidic residues" evidence="8">
    <location>
        <begin position="180"/>
        <end position="191"/>
    </location>
</feature>
<feature type="compositionally biased region" description="Basic and acidic residues" evidence="8">
    <location>
        <begin position="624"/>
        <end position="634"/>
    </location>
</feature>
<feature type="compositionally biased region" description="Low complexity" evidence="8">
    <location>
        <begin position="199"/>
        <end position="215"/>
    </location>
</feature>
<feature type="compositionally biased region" description="Polar residues" evidence="8">
    <location>
        <begin position="641"/>
        <end position="661"/>
    </location>
</feature>
<feature type="compositionally biased region" description="Basic and acidic residues" evidence="8">
    <location>
        <begin position="926"/>
        <end position="944"/>
    </location>
</feature>
<feature type="compositionally biased region" description="Basic and acidic residues" evidence="8">
    <location>
        <begin position="670"/>
        <end position="679"/>
    </location>
</feature>
<evidence type="ECO:0000256" key="4">
    <source>
        <dbReference type="ARBA" id="ARBA00022553"/>
    </source>
</evidence>
<comment type="similarity">
    <text evidence="2">Belongs to the TACC family.</text>
</comment>
<feature type="compositionally biased region" description="Basic and acidic residues" evidence="8">
    <location>
        <begin position="973"/>
        <end position="1023"/>
    </location>
</feature>
<keyword evidence="6" id="KW-0206">Cytoskeleton</keyword>
<keyword evidence="5 7" id="KW-0175">Coiled coil</keyword>